<evidence type="ECO:0000256" key="1">
    <source>
        <dbReference type="RuleBase" id="RU363044"/>
    </source>
</evidence>
<feature type="compositionally biased region" description="Polar residues" evidence="2">
    <location>
        <begin position="615"/>
        <end position="626"/>
    </location>
</feature>
<gene>
    <name evidence="6" type="ORF">DL764_009472</name>
</gene>
<keyword evidence="1" id="KW-0233">DNA recombination</keyword>
<name>A0A4V1X8Z1_9PEZI</name>
<evidence type="ECO:0000259" key="3">
    <source>
        <dbReference type="Pfam" id="PF05970"/>
    </source>
</evidence>
<dbReference type="Proteomes" id="UP000293360">
    <property type="component" value="Unassembled WGS sequence"/>
</dbReference>
<evidence type="ECO:0000259" key="4">
    <source>
        <dbReference type="Pfam" id="PF14214"/>
    </source>
</evidence>
<keyword evidence="1" id="KW-0378">Hydrolase</keyword>
<dbReference type="SUPFAM" id="SSF52540">
    <property type="entry name" value="P-loop containing nucleoside triphosphate hydrolases"/>
    <property type="match status" value="2"/>
</dbReference>
<feature type="compositionally biased region" description="Basic and acidic residues" evidence="2">
    <location>
        <begin position="73"/>
        <end position="92"/>
    </location>
</feature>
<dbReference type="OrthoDB" id="4751476at2759"/>
<proteinExistence type="inferred from homology"/>
<dbReference type="InterPro" id="IPR046700">
    <property type="entry name" value="DUF6570"/>
</dbReference>
<dbReference type="InterPro" id="IPR025476">
    <property type="entry name" value="Helitron_helicase-like"/>
</dbReference>
<dbReference type="GO" id="GO:0000723">
    <property type="term" value="P:telomere maintenance"/>
    <property type="evidence" value="ECO:0007669"/>
    <property type="project" value="InterPro"/>
</dbReference>
<keyword evidence="1" id="KW-0067">ATP-binding</keyword>
<dbReference type="GO" id="GO:0006310">
    <property type="term" value="P:DNA recombination"/>
    <property type="evidence" value="ECO:0007669"/>
    <property type="project" value="UniProtKB-KW"/>
</dbReference>
<organism evidence="6 7">
    <name type="scientific">Monosporascus ibericus</name>
    <dbReference type="NCBI Taxonomy" id="155417"/>
    <lineage>
        <taxon>Eukaryota</taxon>
        <taxon>Fungi</taxon>
        <taxon>Dikarya</taxon>
        <taxon>Ascomycota</taxon>
        <taxon>Pezizomycotina</taxon>
        <taxon>Sordariomycetes</taxon>
        <taxon>Xylariomycetidae</taxon>
        <taxon>Xylariales</taxon>
        <taxon>Xylariales incertae sedis</taxon>
        <taxon>Monosporascus</taxon>
    </lineage>
</organism>
<keyword evidence="1" id="KW-0227">DNA damage</keyword>
<feature type="compositionally biased region" description="Basic and acidic residues" evidence="2">
    <location>
        <begin position="35"/>
        <end position="44"/>
    </location>
</feature>
<dbReference type="Pfam" id="PF14214">
    <property type="entry name" value="Helitron_like_N"/>
    <property type="match status" value="1"/>
</dbReference>
<dbReference type="Gene3D" id="3.40.50.300">
    <property type="entry name" value="P-loop containing nucleotide triphosphate hydrolases"/>
    <property type="match status" value="1"/>
</dbReference>
<dbReference type="GO" id="GO:0005524">
    <property type="term" value="F:ATP binding"/>
    <property type="evidence" value="ECO:0007669"/>
    <property type="project" value="UniProtKB-KW"/>
</dbReference>
<evidence type="ECO:0000256" key="2">
    <source>
        <dbReference type="SAM" id="MobiDB-lite"/>
    </source>
</evidence>
<dbReference type="Pfam" id="PF05970">
    <property type="entry name" value="PIF1"/>
    <property type="match status" value="1"/>
</dbReference>
<dbReference type="PANTHER" id="PTHR47642">
    <property type="entry name" value="ATP-DEPENDENT DNA HELICASE"/>
    <property type="match status" value="1"/>
</dbReference>
<dbReference type="GO" id="GO:0016887">
    <property type="term" value="F:ATP hydrolysis activity"/>
    <property type="evidence" value="ECO:0007669"/>
    <property type="project" value="RHEA"/>
</dbReference>
<comment type="catalytic activity">
    <reaction evidence="1">
        <text>ATP + H2O = ADP + phosphate + H(+)</text>
        <dbReference type="Rhea" id="RHEA:13065"/>
        <dbReference type="ChEBI" id="CHEBI:15377"/>
        <dbReference type="ChEBI" id="CHEBI:15378"/>
        <dbReference type="ChEBI" id="CHEBI:30616"/>
        <dbReference type="ChEBI" id="CHEBI:43474"/>
        <dbReference type="ChEBI" id="CHEBI:456216"/>
        <dbReference type="EC" id="5.6.2.3"/>
    </reaction>
</comment>
<dbReference type="InterPro" id="IPR051055">
    <property type="entry name" value="PIF1_helicase"/>
</dbReference>
<evidence type="ECO:0000313" key="6">
    <source>
        <dbReference type="EMBL" id="RYO83311.1"/>
    </source>
</evidence>
<comment type="caution">
    <text evidence="6">The sequence shown here is derived from an EMBL/GenBank/DDBJ whole genome shotgun (WGS) entry which is preliminary data.</text>
</comment>
<dbReference type="PANTHER" id="PTHR47642:SF6">
    <property type="entry name" value="ATP-DEPENDENT DNA HELICASE"/>
    <property type="match status" value="1"/>
</dbReference>
<dbReference type="Pfam" id="PF20209">
    <property type="entry name" value="DUF6570"/>
    <property type="match status" value="1"/>
</dbReference>
<feature type="domain" description="DUF6570" evidence="5">
    <location>
        <begin position="292"/>
        <end position="434"/>
    </location>
</feature>
<comment type="cofactor">
    <cofactor evidence="1">
        <name>Mg(2+)</name>
        <dbReference type="ChEBI" id="CHEBI:18420"/>
    </cofactor>
</comment>
<dbReference type="EC" id="5.6.2.3" evidence="1"/>
<feature type="region of interest" description="Disordered" evidence="2">
    <location>
        <begin position="491"/>
        <end position="510"/>
    </location>
</feature>
<comment type="similarity">
    <text evidence="1">Belongs to the helicase family.</text>
</comment>
<dbReference type="GO" id="GO:0043139">
    <property type="term" value="F:5'-3' DNA helicase activity"/>
    <property type="evidence" value="ECO:0007669"/>
    <property type="project" value="UniProtKB-EC"/>
</dbReference>
<dbReference type="EMBL" id="QJNU01000905">
    <property type="protein sequence ID" value="RYO83311.1"/>
    <property type="molecule type" value="Genomic_DNA"/>
</dbReference>
<keyword evidence="1" id="KW-0347">Helicase</keyword>
<feature type="region of interest" description="Disordered" evidence="2">
    <location>
        <begin position="609"/>
        <end position="633"/>
    </location>
</feature>
<evidence type="ECO:0000259" key="5">
    <source>
        <dbReference type="Pfam" id="PF20209"/>
    </source>
</evidence>
<reference evidence="6 7" key="1">
    <citation type="submission" date="2018-06" db="EMBL/GenBank/DDBJ databases">
        <title>Complete Genomes of Monosporascus.</title>
        <authorList>
            <person name="Robinson A.J."/>
            <person name="Natvig D.O."/>
        </authorList>
    </citation>
    <scope>NUCLEOTIDE SEQUENCE [LARGE SCALE GENOMIC DNA]</scope>
    <source>
        <strain evidence="6 7">CBS 110550</strain>
    </source>
</reference>
<keyword evidence="7" id="KW-1185">Reference proteome</keyword>
<dbReference type="STRING" id="155417.A0A4V1X8Z1"/>
<feature type="domain" description="DNA helicase Pif1-like DEAD-box helicase" evidence="3">
    <location>
        <begin position="1538"/>
        <end position="1669"/>
    </location>
</feature>
<feature type="region of interest" description="Disordered" evidence="2">
    <location>
        <begin position="1"/>
        <end position="175"/>
    </location>
</feature>
<dbReference type="InterPro" id="IPR010285">
    <property type="entry name" value="DNA_helicase_pif1-like_DEAD"/>
</dbReference>
<feature type="compositionally biased region" description="Basic and acidic residues" evidence="2">
    <location>
        <begin position="1"/>
        <end position="19"/>
    </location>
</feature>
<protein>
    <recommendedName>
        <fullName evidence="1">ATP-dependent DNA helicase</fullName>
        <ecNumber evidence="1">5.6.2.3</ecNumber>
    </recommendedName>
</protein>
<sequence>MPMKEHCEDKQRPGFDWKKWTAQQRKKPPRVPPAEMRRTLEEINSRYAQDGPREQQLAASTQCRNMPVAVSPDEIRRTIEDLTRQRREERTRQRASNAARAQRLTTPDQIQLPPRTPPLRTRVPRLTRPDERQRPPRTPSSKRPREGEGLLTPPPTRPDRRSKRPRPLGDVTELQRKSIESILQHYEACFRDKEEASLSRSWCKEVPLAAQVEAAKSFYQAFTDENTLPISHCVFCYRKQAPRELSTVQWRSQLAPSLMQATRALQLCTKCLPQDGEGGVNVCRECRAGLQNGRLPKACSVNNMHIGCEHRYPKELDDLSPVEERLIALQAPFGYITKFTVDNKAPSGLNYRKHVKGHIVVFPNKVDDLVATVLPHPLLEAIENIHVSWSGSSKPSPTNVGHLLQVRKTVVRKALVWLQKNNPLYKHVAINHGEVDGWQYEGSSNVPTAILKMIRREEPSIGEKTRTDHIVPATDRGLPENQSTSIEELLNSARPDPGDEHHPPGGLDTSVLDQVQTDANGDVVYETSSSGMFPLDEPATFSESDKLSFLADAMQTDRRRTDESSQPCGIDVETAGEQPFIRVERGSDFADNLHEDFFPRTFPKLFPWGKGGPKATTNTESRQQHASEPVHNPPSNHSLIYWAKYVLQRHKGRFATHPVFCFLVFNILLRSSNRRISMVRITKNSFNKAEQVYQSLTADQLRKAEEEMRQNKTTTDNDISFLLRELSIFGHAQPLSNKTRLLMRRKIQSLIVWAGTPAIWFTINPNDINNPVKIRLSIHRLHDYDMAKELLADLQGRYDRIALSTLDPVSSVLFFHREISLFFDHYVKAGQESVFGKISHYYATVETNDRGSLHLHGLLWLHGNLQLPSLCDDMADPQKEEYHARMIRYINSVFHECLNEKAGQTIRKERKPIQPVEEMMNSREALTTAFEAESNYIAYCSQVHSHTFTCIKYSLKGLAGKDADKYRRTACRFKAPWGIVEETGFSEDGLLKTRRNHPLVNRYNKAMAVGLRHNHDISMILTRTKGLAMVFYITNYATKLDTPMWKRIVIAGEVLGQLHQSADGTNQASAPERDVQASAVLSQTRQFLMRTANRIFSDRQLSAVEVCYHLLGYQTDFTNVPRWSFVNLTALYWSIFRRWLHLRRQSGEDADADEPPETIGLRESGRTLLSLDAYAYRGPLFRDLCLYDYMSMIVLERRRDREDDETHLSLDGPSQESNGWIQKLRRPIEYAVPIFQGYISDDHRDEHPVYFKRNSVLHLALFVPWEDFLSKTSGDITDIWTNHAAALPRRLRSHASNISLLRRSAEDARKDAKLWACRSEGDDTVDVEFPLDEGDYREEPATTAEHQQNYAALLQTLHNAVRNSEATRDSPVLQDLIRDLRHENPAEEHRPFVQRHQDFYQRIRRSQDSALCQYPTLSREDVQAAAKAQGMLHLRVLDEIESGSQGAAPTTSNDDLDDMLLRHCDADIPIPRQRPDLVEQDPRMVVDTNHATGFVELGRLAASNFTLNSLQTMALQLVCQFLDKYSADPDSAGQHLQYTGGPVGTGKSRVIDALKWVFRARGQSHLQITGTSGSAAAQIGGTTLHSACGLDTHRSPQTQLPIFSEAKKWMWKQKLVLVTDEVSMLGGATLYEVSRNLQTLRDCADKPFGGIPVVLLMGDFYQFAPVRETSLLVNKMMDPSVVALGQGTISHHRGYGLWQMFKTVVLLKEQVRARDDPHLGALLDRVRAGAQTQQDLLMLNTKLVDRAHITFSTGLRAITPLNRSRWSLNMEAVVDWARSRKRHISIFISAHTWRSGTLSEHQVARTIEQGDDSTCKVPGVFFYAQGMPVVVNQNIYTGLKVVNGAEFAAADFIPDPKYPGYHLADDVTIHFGPPLGILLQSKDTKGLSIPALPPETVLVRSISQTLDPSNRNFRFLPAKCSRRGLPVVPAFVLTDYKAQGKTFAEVLLELRGNRIINGESSKCDFTSLYVQLSRCTTLKGIRLLSPVRHQDFIGNKLDHIIIEAMERLSSLAAETKRRYEGWNTKRHSESNA</sequence>
<dbReference type="GO" id="GO:0006281">
    <property type="term" value="P:DNA repair"/>
    <property type="evidence" value="ECO:0007669"/>
    <property type="project" value="UniProtKB-KW"/>
</dbReference>
<feature type="compositionally biased region" description="Low complexity" evidence="2">
    <location>
        <begin position="94"/>
        <end position="103"/>
    </location>
</feature>
<keyword evidence="1" id="KW-0547">Nucleotide-binding</keyword>
<keyword evidence="1" id="KW-0234">DNA repair</keyword>
<evidence type="ECO:0000313" key="7">
    <source>
        <dbReference type="Proteomes" id="UP000293360"/>
    </source>
</evidence>
<dbReference type="InterPro" id="IPR027417">
    <property type="entry name" value="P-loop_NTPase"/>
</dbReference>
<accession>A0A4V1X8Z1</accession>
<feature type="domain" description="Helitron helicase-like" evidence="4">
    <location>
        <begin position="642"/>
        <end position="859"/>
    </location>
</feature>